<gene>
    <name evidence="2" type="ORF">M409DRAFT_19494</name>
</gene>
<feature type="region of interest" description="Disordered" evidence="1">
    <location>
        <begin position="61"/>
        <end position="100"/>
    </location>
</feature>
<proteinExistence type="predicted"/>
<accession>A0A6A6CWU7</accession>
<dbReference type="Proteomes" id="UP000799537">
    <property type="component" value="Unassembled WGS sequence"/>
</dbReference>
<protein>
    <submittedName>
        <fullName evidence="2">Uncharacterized protein</fullName>
    </submittedName>
</protein>
<feature type="compositionally biased region" description="Low complexity" evidence="1">
    <location>
        <begin position="61"/>
        <end position="88"/>
    </location>
</feature>
<evidence type="ECO:0000313" key="2">
    <source>
        <dbReference type="EMBL" id="KAF2170678.1"/>
    </source>
</evidence>
<organism evidence="2 3">
    <name type="scientific">Zasmidium cellare ATCC 36951</name>
    <dbReference type="NCBI Taxonomy" id="1080233"/>
    <lineage>
        <taxon>Eukaryota</taxon>
        <taxon>Fungi</taxon>
        <taxon>Dikarya</taxon>
        <taxon>Ascomycota</taxon>
        <taxon>Pezizomycotina</taxon>
        <taxon>Dothideomycetes</taxon>
        <taxon>Dothideomycetidae</taxon>
        <taxon>Mycosphaerellales</taxon>
        <taxon>Mycosphaerellaceae</taxon>
        <taxon>Zasmidium</taxon>
    </lineage>
</organism>
<sequence length="393" mass="42146">MSQGVASVAHDILAGAKTSFQTSPTLGMAQYRQGSTSGLQNPLSAQPGHLGSAVANAQLGASDHSGAAGHGISSSSDGSPRLSSTATHPSPPPTKHAPYDALDNIKGMITDTVGESFLLKAAHQDLLKALGNARPEDLMNVEIIEALPALLVAPGQDKGQEKQLKKAILGFANLIKMTADAEVRPDFVKSKNADLSNNVKKNNNRLRPGMSIYATCIEPMANRQTKPYHETYVSTPGPTVICKRYCNLVYKIEGDRIRTLRYMTKEGNGMKAVDSDMLHRYGTCMKAGGDTSRREGGAPLVQTSSNEPEYAMICTIERNVYMGDYIEIADRQVTKDSLVRIVDYLLAAGSIAEKDAKEILEVNGVTEALVDQYREIGVPEPGEILVEKAGAVC</sequence>
<dbReference type="GeneID" id="54558234"/>
<dbReference type="EMBL" id="ML993585">
    <property type="protein sequence ID" value="KAF2170678.1"/>
    <property type="molecule type" value="Genomic_DNA"/>
</dbReference>
<dbReference type="RefSeq" id="XP_033671567.1">
    <property type="nucleotide sequence ID" value="XM_033804962.1"/>
</dbReference>
<evidence type="ECO:0000256" key="1">
    <source>
        <dbReference type="SAM" id="MobiDB-lite"/>
    </source>
</evidence>
<evidence type="ECO:0000313" key="3">
    <source>
        <dbReference type="Proteomes" id="UP000799537"/>
    </source>
</evidence>
<name>A0A6A6CWU7_ZASCE</name>
<keyword evidence="3" id="KW-1185">Reference proteome</keyword>
<reference evidence="2" key="1">
    <citation type="journal article" date="2020" name="Stud. Mycol.">
        <title>101 Dothideomycetes genomes: a test case for predicting lifestyles and emergence of pathogens.</title>
        <authorList>
            <person name="Haridas S."/>
            <person name="Albert R."/>
            <person name="Binder M."/>
            <person name="Bloem J."/>
            <person name="Labutti K."/>
            <person name="Salamov A."/>
            <person name="Andreopoulos B."/>
            <person name="Baker S."/>
            <person name="Barry K."/>
            <person name="Bills G."/>
            <person name="Bluhm B."/>
            <person name="Cannon C."/>
            <person name="Castanera R."/>
            <person name="Culley D."/>
            <person name="Daum C."/>
            <person name="Ezra D."/>
            <person name="Gonzalez J."/>
            <person name="Henrissat B."/>
            <person name="Kuo A."/>
            <person name="Liang C."/>
            <person name="Lipzen A."/>
            <person name="Lutzoni F."/>
            <person name="Magnuson J."/>
            <person name="Mondo S."/>
            <person name="Nolan M."/>
            <person name="Ohm R."/>
            <person name="Pangilinan J."/>
            <person name="Park H.-J."/>
            <person name="Ramirez L."/>
            <person name="Alfaro M."/>
            <person name="Sun H."/>
            <person name="Tritt A."/>
            <person name="Yoshinaga Y."/>
            <person name="Zwiers L.-H."/>
            <person name="Turgeon B."/>
            <person name="Goodwin S."/>
            <person name="Spatafora J."/>
            <person name="Crous P."/>
            <person name="Grigoriev I."/>
        </authorList>
    </citation>
    <scope>NUCLEOTIDE SEQUENCE</scope>
    <source>
        <strain evidence="2">ATCC 36951</strain>
    </source>
</reference>
<dbReference type="AlphaFoldDB" id="A0A6A6CWU7"/>